<keyword evidence="1" id="KW-0732">Signal</keyword>
<organism evidence="2 3">
    <name type="scientific">Phaeosphaeria nodorum (strain SN15 / ATCC MYA-4574 / FGSC 10173)</name>
    <name type="common">Glume blotch fungus</name>
    <name type="synonym">Parastagonospora nodorum</name>
    <dbReference type="NCBI Taxonomy" id="321614"/>
    <lineage>
        <taxon>Eukaryota</taxon>
        <taxon>Fungi</taxon>
        <taxon>Dikarya</taxon>
        <taxon>Ascomycota</taxon>
        <taxon>Pezizomycotina</taxon>
        <taxon>Dothideomycetes</taxon>
        <taxon>Pleosporomycetidae</taxon>
        <taxon>Pleosporales</taxon>
        <taxon>Pleosporineae</taxon>
        <taxon>Phaeosphaeriaceae</taxon>
        <taxon>Parastagonospora</taxon>
    </lineage>
</organism>
<feature type="signal peptide" evidence="1">
    <location>
        <begin position="1"/>
        <end position="16"/>
    </location>
</feature>
<reference evidence="3" key="1">
    <citation type="journal article" date="2021" name="BMC Genomics">
        <title>Chromosome-level genome assembly and manually-curated proteome of model necrotroph Parastagonospora nodorum Sn15 reveals a genome-wide trove of candidate effector homologs, and redundancy of virulence-related functions within an accessory chromosome.</title>
        <authorList>
            <person name="Bertazzoni S."/>
            <person name="Jones D.A.B."/>
            <person name="Phan H.T."/>
            <person name="Tan K.-C."/>
            <person name="Hane J.K."/>
        </authorList>
    </citation>
    <scope>NUCLEOTIDE SEQUENCE [LARGE SCALE GENOMIC DNA]</scope>
    <source>
        <strain evidence="3">SN15 / ATCC MYA-4574 / FGSC 10173)</strain>
    </source>
</reference>
<dbReference type="AlphaFoldDB" id="A0A7U2F243"/>
<keyword evidence="3" id="KW-1185">Reference proteome</keyword>
<sequence>MKFFAIISALCASSLALDILQVDGTISHIEDTSLIPRQFGQCCENNFVPPCLCPTKCASSCSRACC</sequence>
<protein>
    <submittedName>
        <fullName evidence="2">Uncharacterized protein</fullName>
    </submittedName>
</protein>
<dbReference type="EMBL" id="CP069028">
    <property type="protein sequence ID" value="QRC96228.1"/>
    <property type="molecule type" value="Genomic_DNA"/>
</dbReference>
<evidence type="ECO:0000313" key="3">
    <source>
        <dbReference type="Proteomes" id="UP000663193"/>
    </source>
</evidence>
<dbReference type="Proteomes" id="UP000663193">
    <property type="component" value="Chromosome 6"/>
</dbReference>
<evidence type="ECO:0000256" key="1">
    <source>
        <dbReference type="SAM" id="SignalP"/>
    </source>
</evidence>
<proteinExistence type="predicted"/>
<name>A0A7U2F243_PHANO</name>
<accession>A0A7U2F243</accession>
<dbReference type="VEuPathDB" id="FungiDB:JI435_300770"/>
<gene>
    <name evidence="2" type="ORF">JI435_300770</name>
</gene>
<evidence type="ECO:0000313" key="2">
    <source>
        <dbReference type="EMBL" id="QRC96228.1"/>
    </source>
</evidence>
<feature type="chain" id="PRO_5030655456" evidence="1">
    <location>
        <begin position="17"/>
        <end position="66"/>
    </location>
</feature>